<dbReference type="CDD" id="cd18609">
    <property type="entry name" value="GH32-like"/>
    <property type="match status" value="1"/>
</dbReference>
<dbReference type="AlphaFoldDB" id="A0AAJ5W2C7"/>
<dbReference type="Gene3D" id="2.115.10.20">
    <property type="entry name" value="Glycosyl hydrolase domain, family 43"/>
    <property type="match status" value="1"/>
</dbReference>
<dbReference type="EC" id="3.2.1.26" evidence="2"/>
<feature type="domain" description="Glycosyl hydrolase family 32 N-terminal" evidence="5">
    <location>
        <begin position="20"/>
        <end position="294"/>
    </location>
</feature>
<dbReference type="Pfam" id="PF00251">
    <property type="entry name" value="Glyco_hydro_32N"/>
    <property type="match status" value="1"/>
</dbReference>
<evidence type="ECO:0000313" key="6">
    <source>
        <dbReference type="EMBL" id="WEK13095.1"/>
    </source>
</evidence>
<dbReference type="InterPro" id="IPR001362">
    <property type="entry name" value="Glyco_hydro_32"/>
</dbReference>
<evidence type="ECO:0000256" key="3">
    <source>
        <dbReference type="ARBA" id="ARBA00022801"/>
    </source>
</evidence>
<organism evidence="6 7">
    <name type="scientific">Candidatus Microbacterium phytovorans</name>
    <dbReference type="NCBI Taxonomy" id="3121374"/>
    <lineage>
        <taxon>Bacteria</taxon>
        <taxon>Bacillati</taxon>
        <taxon>Actinomycetota</taxon>
        <taxon>Actinomycetes</taxon>
        <taxon>Micrococcales</taxon>
        <taxon>Microbacteriaceae</taxon>
        <taxon>Microbacterium</taxon>
    </lineage>
</organism>
<dbReference type="PANTHER" id="PTHR43101:SF1">
    <property type="entry name" value="BETA-FRUCTOSIDASE"/>
    <property type="match status" value="1"/>
</dbReference>
<evidence type="ECO:0000256" key="4">
    <source>
        <dbReference type="ARBA" id="ARBA00023295"/>
    </source>
</evidence>
<dbReference type="GO" id="GO:0004564">
    <property type="term" value="F:beta-fructofuranosidase activity"/>
    <property type="evidence" value="ECO:0007669"/>
    <property type="project" value="UniProtKB-EC"/>
</dbReference>
<sequence>MTFAREDHWVWDFWIADDGDRYHLFYLHAPTSLGDERLRHRNARIGHAVSRDLREWVDLGTVLVPGRPGEFDATAVWTGCVVRGGDGLWRMFYTGSRFLGEESIANIESVGVATSRNLHTWEPSRHPVVTADPRWYETLADGTWREEAWRDPWVFPDPDGDGWHMLVTARAGSRHAGDDDLGDDRGVIGHAVSADLEHWEVQPPLSAPGAGFTHLEVPQLVRVSGVDVLLFSCDARALAGARSGGRGGVWQLPVEAVTGPFDPSRSRLLVDDGLYAGRIVHDRAGDPVLLAFENGSGSDFVGRISDPVPLRWDAERGCVAVAAESRA</sequence>
<dbReference type="SUPFAM" id="SSF75005">
    <property type="entry name" value="Arabinanase/levansucrase/invertase"/>
    <property type="match status" value="1"/>
</dbReference>
<keyword evidence="3 6" id="KW-0378">Hydrolase</keyword>
<dbReference type="InterPro" id="IPR051214">
    <property type="entry name" value="GH32_Enzymes"/>
</dbReference>
<name>A0AAJ5W2C7_9MICO</name>
<comment type="similarity">
    <text evidence="1">Belongs to the glycosyl hydrolase 32 family.</text>
</comment>
<dbReference type="EMBL" id="CP119321">
    <property type="protein sequence ID" value="WEK13095.1"/>
    <property type="molecule type" value="Genomic_DNA"/>
</dbReference>
<evidence type="ECO:0000256" key="1">
    <source>
        <dbReference type="ARBA" id="ARBA00009902"/>
    </source>
</evidence>
<dbReference type="GO" id="GO:0005975">
    <property type="term" value="P:carbohydrate metabolic process"/>
    <property type="evidence" value="ECO:0007669"/>
    <property type="project" value="InterPro"/>
</dbReference>
<dbReference type="PANTHER" id="PTHR43101">
    <property type="entry name" value="BETA-FRUCTOSIDASE"/>
    <property type="match status" value="1"/>
</dbReference>
<evidence type="ECO:0000259" key="5">
    <source>
        <dbReference type="Pfam" id="PF00251"/>
    </source>
</evidence>
<dbReference type="Proteomes" id="UP001213972">
    <property type="component" value="Chromosome"/>
</dbReference>
<keyword evidence="4" id="KW-0326">Glycosidase</keyword>
<dbReference type="InterPro" id="IPR023296">
    <property type="entry name" value="Glyco_hydro_beta-prop_sf"/>
</dbReference>
<dbReference type="InterPro" id="IPR013148">
    <property type="entry name" value="Glyco_hydro_32_N"/>
</dbReference>
<proteinExistence type="inferred from homology"/>
<evidence type="ECO:0000256" key="2">
    <source>
        <dbReference type="ARBA" id="ARBA00012758"/>
    </source>
</evidence>
<gene>
    <name evidence="6" type="ORF">P0Y48_11560</name>
</gene>
<reference evidence="6" key="1">
    <citation type="submission" date="2023-03" db="EMBL/GenBank/DDBJ databases">
        <title>Andean soil-derived lignocellulolytic bacterial consortium as a source of novel taxa and putative plastic-active enzymes.</title>
        <authorList>
            <person name="Diaz-Garcia L."/>
            <person name="Chuvochina M."/>
            <person name="Feuerriegel G."/>
            <person name="Bunk B."/>
            <person name="Sproer C."/>
            <person name="Streit W.R."/>
            <person name="Rodriguez L.M."/>
            <person name="Overmann J."/>
            <person name="Jimenez D.J."/>
        </authorList>
    </citation>
    <scope>NUCLEOTIDE SEQUENCE</scope>
    <source>
        <strain evidence="6">MAG 4610</strain>
    </source>
</reference>
<dbReference type="SMART" id="SM00640">
    <property type="entry name" value="Glyco_32"/>
    <property type="match status" value="1"/>
</dbReference>
<accession>A0AAJ5W2C7</accession>
<evidence type="ECO:0000313" key="7">
    <source>
        <dbReference type="Proteomes" id="UP001213972"/>
    </source>
</evidence>
<protein>
    <recommendedName>
        <fullName evidence="2">beta-fructofuranosidase</fullName>
        <ecNumber evidence="2">3.2.1.26</ecNumber>
    </recommendedName>
</protein>